<feature type="compositionally biased region" description="Acidic residues" evidence="4">
    <location>
        <begin position="393"/>
        <end position="404"/>
    </location>
</feature>
<dbReference type="SMART" id="SM00312">
    <property type="entry name" value="PX"/>
    <property type="match status" value="1"/>
</dbReference>
<evidence type="ECO:0000259" key="5">
    <source>
        <dbReference type="PROSITE" id="PS50195"/>
    </source>
</evidence>
<evidence type="ECO:0000256" key="3">
    <source>
        <dbReference type="SAM" id="Coils"/>
    </source>
</evidence>
<name>A0AAV2I1G2_LYMST</name>
<dbReference type="InterPro" id="IPR036871">
    <property type="entry name" value="PX_dom_sf"/>
</dbReference>
<protein>
    <recommendedName>
        <fullName evidence="5">PX domain-containing protein</fullName>
    </recommendedName>
</protein>
<evidence type="ECO:0000313" key="7">
    <source>
        <dbReference type="Proteomes" id="UP001497497"/>
    </source>
</evidence>
<feature type="region of interest" description="Disordered" evidence="4">
    <location>
        <begin position="385"/>
        <end position="404"/>
    </location>
</feature>
<comment type="caution">
    <text evidence="6">The sequence shown here is derived from an EMBL/GenBank/DDBJ whole genome shotgun (WGS) entry which is preliminary data.</text>
</comment>
<dbReference type="GO" id="GO:0006622">
    <property type="term" value="P:protein targeting to lysosome"/>
    <property type="evidence" value="ECO:0007669"/>
    <property type="project" value="TreeGrafter"/>
</dbReference>
<feature type="coiled-coil region" evidence="3">
    <location>
        <begin position="294"/>
        <end position="349"/>
    </location>
</feature>
<dbReference type="InterPro" id="IPR001683">
    <property type="entry name" value="PX_dom"/>
</dbReference>
<accession>A0AAV2I1G2</accession>
<evidence type="ECO:0000256" key="1">
    <source>
        <dbReference type="ARBA" id="ARBA00004496"/>
    </source>
</evidence>
<dbReference type="GO" id="GO:0005769">
    <property type="term" value="C:early endosome"/>
    <property type="evidence" value="ECO:0007669"/>
    <property type="project" value="TreeGrafter"/>
</dbReference>
<dbReference type="GO" id="GO:0035091">
    <property type="term" value="F:phosphatidylinositol binding"/>
    <property type="evidence" value="ECO:0007669"/>
    <property type="project" value="InterPro"/>
</dbReference>
<dbReference type="GO" id="GO:0005770">
    <property type="term" value="C:late endosome"/>
    <property type="evidence" value="ECO:0007669"/>
    <property type="project" value="TreeGrafter"/>
</dbReference>
<reference evidence="6 7" key="1">
    <citation type="submission" date="2024-04" db="EMBL/GenBank/DDBJ databases">
        <authorList>
            <consortium name="Genoscope - CEA"/>
            <person name="William W."/>
        </authorList>
    </citation>
    <scope>NUCLEOTIDE SEQUENCE [LARGE SCALE GENOMIC DNA]</scope>
</reference>
<organism evidence="6 7">
    <name type="scientific">Lymnaea stagnalis</name>
    <name type="common">Great pond snail</name>
    <name type="synonym">Helix stagnalis</name>
    <dbReference type="NCBI Taxonomy" id="6523"/>
    <lineage>
        <taxon>Eukaryota</taxon>
        <taxon>Metazoa</taxon>
        <taxon>Spiralia</taxon>
        <taxon>Lophotrochozoa</taxon>
        <taxon>Mollusca</taxon>
        <taxon>Gastropoda</taxon>
        <taxon>Heterobranchia</taxon>
        <taxon>Euthyneura</taxon>
        <taxon>Panpulmonata</taxon>
        <taxon>Hygrophila</taxon>
        <taxon>Lymnaeoidea</taxon>
        <taxon>Lymnaeidae</taxon>
        <taxon>Lymnaea</taxon>
    </lineage>
</organism>
<dbReference type="SUPFAM" id="SSF64268">
    <property type="entry name" value="PX domain"/>
    <property type="match status" value="1"/>
</dbReference>
<feature type="domain" description="PX" evidence="5">
    <location>
        <begin position="175"/>
        <end position="289"/>
    </location>
</feature>
<dbReference type="PANTHER" id="PTHR22999:SF23">
    <property type="entry name" value="SORTING NEXIN-16"/>
    <property type="match status" value="1"/>
</dbReference>
<evidence type="ECO:0000256" key="4">
    <source>
        <dbReference type="SAM" id="MobiDB-lite"/>
    </source>
</evidence>
<feature type="compositionally biased region" description="Polar residues" evidence="4">
    <location>
        <begin position="58"/>
        <end position="70"/>
    </location>
</feature>
<feature type="region of interest" description="Disordered" evidence="4">
    <location>
        <begin position="36"/>
        <end position="111"/>
    </location>
</feature>
<evidence type="ECO:0000256" key="2">
    <source>
        <dbReference type="ARBA" id="ARBA00022490"/>
    </source>
</evidence>
<dbReference type="AlphaFoldDB" id="A0AAV2I1G2"/>
<dbReference type="Proteomes" id="UP001497497">
    <property type="component" value="Unassembled WGS sequence"/>
</dbReference>
<keyword evidence="2" id="KW-0963">Cytoplasm</keyword>
<gene>
    <name evidence="6" type="ORF">GSLYS_00014072001</name>
</gene>
<keyword evidence="3" id="KW-0175">Coiled coil</keyword>
<dbReference type="PROSITE" id="PS50195">
    <property type="entry name" value="PX"/>
    <property type="match status" value="1"/>
</dbReference>
<proteinExistence type="predicted"/>
<dbReference type="Pfam" id="PF00787">
    <property type="entry name" value="PX"/>
    <property type="match status" value="1"/>
</dbReference>
<dbReference type="InterPro" id="IPR051837">
    <property type="entry name" value="SortingNexin/PXDomain-PKLike"/>
</dbReference>
<feature type="compositionally biased region" description="Polar residues" evidence="4">
    <location>
        <begin position="89"/>
        <end position="108"/>
    </location>
</feature>
<keyword evidence="7" id="KW-1185">Reference proteome</keyword>
<dbReference type="GO" id="GO:0045022">
    <property type="term" value="P:early endosome to late endosome transport"/>
    <property type="evidence" value="ECO:0007669"/>
    <property type="project" value="TreeGrafter"/>
</dbReference>
<evidence type="ECO:0000313" key="6">
    <source>
        <dbReference type="EMBL" id="CAL1540423.1"/>
    </source>
</evidence>
<dbReference type="PANTHER" id="PTHR22999">
    <property type="entry name" value="PX SERINE/THREONINE KINASE PXK"/>
    <property type="match status" value="1"/>
</dbReference>
<dbReference type="EMBL" id="CAXITT010000381">
    <property type="protein sequence ID" value="CAL1540423.1"/>
    <property type="molecule type" value="Genomic_DNA"/>
</dbReference>
<sequence>MTEEGFSINKNEDGEISASFNARKFYYEESTDGAIISTTSESVQDQEDHEDQERKLNASLSTSDLQNLTETDPALMEENTGRSYIGEPSSRSTPNTRHNAPTLSTCGSDKTPLLKTRSSTIDSCIGLNVEGESDDISETSCGCSDPIVEDLPHQGSLHSSINSSQLQGRDGLMMPGTIKVPIIGHETMEARSKFTVFKIHVMMEEDDLGWFIFRRYSDFSHLNDQLAVLFPNFRLSLPPKRWFRSNFDIEFLEERQLGLQAFLNNITGHRDICNCQPVKDFFCFDDPPGPHDSLEESRAQCESMEDMVYRLRSELTEKDGEISLLKEELELYKNQVQLLTTRLSEMNKLTNRDKSTEKRRISTGSSRYDIDSFLGSGDILKSHKGYEQKNEALQEEDQLPANDD</sequence>
<dbReference type="GO" id="GO:0008333">
    <property type="term" value="P:endosome to lysosome transport"/>
    <property type="evidence" value="ECO:0007669"/>
    <property type="project" value="TreeGrafter"/>
</dbReference>
<comment type="subcellular location">
    <subcellularLocation>
        <location evidence="1">Cytoplasm</location>
    </subcellularLocation>
</comment>
<dbReference type="Gene3D" id="3.30.1520.10">
    <property type="entry name" value="Phox-like domain"/>
    <property type="match status" value="1"/>
</dbReference>